<feature type="transmembrane region" description="Helical" evidence="1">
    <location>
        <begin position="320"/>
        <end position="337"/>
    </location>
</feature>
<feature type="transmembrane region" description="Helical" evidence="1">
    <location>
        <begin position="108"/>
        <end position="131"/>
    </location>
</feature>
<accession>A0A0S1X926</accession>
<evidence type="ECO:0000313" key="3">
    <source>
        <dbReference type="Proteomes" id="UP000066042"/>
    </source>
</evidence>
<organism evidence="2 3">
    <name type="scientific">Thermococcus barophilus</name>
    <dbReference type="NCBI Taxonomy" id="55802"/>
    <lineage>
        <taxon>Archaea</taxon>
        <taxon>Methanobacteriati</taxon>
        <taxon>Methanobacteriota</taxon>
        <taxon>Thermococci</taxon>
        <taxon>Thermococcales</taxon>
        <taxon>Thermococcaceae</taxon>
        <taxon>Thermococcus</taxon>
    </lineage>
</organism>
<evidence type="ECO:0000313" key="2">
    <source>
        <dbReference type="EMBL" id="ALM74228.1"/>
    </source>
</evidence>
<sequence length="429" mass="46784">MEERAKWTIYLTFLVAGFATGIGTMGLFPQFWLQYGITGLTVYLIFTLFFTYLAILEAELTQKTAYHFVELYTKLTRTSGMIIAILLAIMVFLSYYTVNTALILLSPFLGTGALGRLIAKLILLAVTFIIITRAKEKTFLIMAGGSALFVIFAVITAIAFKTKIPAENFYLDLVKGMIFARQPLSLALLRDAAIRALYGVGLGFAFYLMIGSFMGRNFNSKVIIGTGVAIQVFIGIIATFTVIYSVAPGTPGLLLTYATGGEEGSIKFMEALPHVLANYQILLLMIAMSLFFAGLTSIVPTAEIGLQITQMLTGLSREKAATYFISFVVLLGIIDSYPPVADMMLQAINVFIFIGAIFEIYPILTKLRGQKSPIEHAIATVGAVVFALLGIYVMISEIRIGGYRVVSTVIAIVLLIIGIAIKEFGKASR</sequence>
<name>A0A0S1X926_THEBA</name>
<keyword evidence="1" id="KW-0472">Membrane</keyword>
<evidence type="ECO:0008006" key="4">
    <source>
        <dbReference type="Google" id="ProtNLM"/>
    </source>
</evidence>
<feature type="transmembrane region" description="Helical" evidence="1">
    <location>
        <begin position="279"/>
        <end position="299"/>
    </location>
</feature>
<dbReference type="SUPFAM" id="SSF161070">
    <property type="entry name" value="SNF-like"/>
    <property type="match status" value="1"/>
</dbReference>
<feature type="transmembrane region" description="Helical" evidence="1">
    <location>
        <begin position="376"/>
        <end position="395"/>
    </location>
</feature>
<keyword evidence="1" id="KW-1133">Transmembrane helix</keyword>
<dbReference type="NCBIfam" id="NF037979">
    <property type="entry name" value="Na_transp"/>
    <property type="match status" value="1"/>
</dbReference>
<feature type="transmembrane region" description="Helical" evidence="1">
    <location>
        <begin position="7"/>
        <end position="28"/>
    </location>
</feature>
<feature type="transmembrane region" description="Helical" evidence="1">
    <location>
        <begin position="75"/>
        <end position="96"/>
    </location>
</feature>
<evidence type="ECO:0000256" key="1">
    <source>
        <dbReference type="SAM" id="Phobius"/>
    </source>
</evidence>
<gene>
    <name evidence="2" type="ORF">TBCH5v1_0250</name>
</gene>
<dbReference type="RefSeq" id="WP_056933189.1">
    <property type="nucleotide sequence ID" value="NZ_CP013050.1"/>
</dbReference>
<dbReference type="InterPro" id="IPR037272">
    <property type="entry name" value="SNS_sf"/>
</dbReference>
<dbReference type="GeneID" id="26135541"/>
<protein>
    <recommendedName>
        <fullName evidence="4">Amino acid permease</fullName>
    </recommendedName>
</protein>
<feature type="transmembrane region" description="Helical" evidence="1">
    <location>
        <begin position="401"/>
        <end position="421"/>
    </location>
</feature>
<feature type="transmembrane region" description="Helical" evidence="1">
    <location>
        <begin position="222"/>
        <end position="247"/>
    </location>
</feature>
<keyword evidence="1" id="KW-0812">Transmembrane</keyword>
<dbReference type="EMBL" id="CP013050">
    <property type="protein sequence ID" value="ALM74228.1"/>
    <property type="molecule type" value="Genomic_DNA"/>
</dbReference>
<dbReference type="Proteomes" id="UP000066042">
    <property type="component" value="Chromosome"/>
</dbReference>
<feature type="transmembrane region" description="Helical" evidence="1">
    <location>
        <begin position="192"/>
        <end position="210"/>
    </location>
</feature>
<feature type="transmembrane region" description="Helical" evidence="1">
    <location>
        <begin position="34"/>
        <end position="55"/>
    </location>
</feature>
<feature type="transmembrane region" description="Helical" evidence="1">
    <location>
        <begin position="343"/>
        <end position="364"/>
    </location>
</feature>
<dbReference type="PATRIC" id="fig|55802.8.peg.248"/>
<dbReference type="AlphaFoldDB" id="A0A0S1X926"/>
<feature type="transmembrane region" description="Helical" evidence="1">
    <location>
        <begin position="138"/>
        <end position="160"/>
    </location>
</feature>
<reference evidence="2 3" key="1">
    <citation type="journal article" date="2016" name="Genome Announc.">
        <title>Complete genome sequence of the hyperthermophilic and piezophilic archaeon Thermococcus barophilus Ch5, capable of growth at the expense of hydrogenogenesis from carbon monoxide and formate.</title>
        <authorList>
            <person name="Oger P."/>
            <person name="Sokolova T.G."/>
            <person name="Kozhevnikova D.A."/>
            <person name="Taranov E.A."/>
            <person name="Vannier P."/>
            <person name="Lee H.S."/>
            <person name="Kwon K.K."/>
            <person name="Kang S.G."/>
            <person name="Lee J.H."/>
            <person name="Bonch-Osmolovskaya E.A."/>
            <person name="Lebedinsky A.V."/>
        </authorList>
    </citation>
    <scope>NUCLEOTIDE SEQUENCE [LARGE SCALE GENOMIC DNA]</scope>
    <source>
        <strain evidence="3">Ch5</strain>
    </source>
</reference>
<proteinExistence type="predicted"/>